<dbReference type="Proteomes" id="UP001602123">
    <property type="component" value="Unassembled WGS sequence"/>
</dbReference>
<comment type="caution">
    <text evidence="4">The sequence shown here is derived from an EMBL/GenBank/DDBJ whole genome shotgun (WGS) entry which is preliminary data.</text>
</comment>
<feature type="compositionally biased region" description="Pro residues" evidence="1">
    <location>
        <begin position="98"/>
        <end position="120"/>
    </location>
</feature>
<feature type="domain" description="DUF8017" evidence="3">
    <location>
        <begin position="203"/>
        <end position="399"/>
    </location>
</feature>
<protein>
    <recommendedName>
        <fullName evidence="3">DUF8017 domain-containing protein</fullName>
    </recommendedName>
</protein>
<feature type="region of interest" description="Disordered" evidence="1">
    <location>
        <begin position="1"/>
        <end position="123"/>
    </location>
</feature>
<evidence type="ECO:0000259" key="3">
    <source>
        <dbReference type="Pfam" id="PF26056"/>
    </source>
</evidence>
<dbReference type="Pfam" id="PF26056">
    <property type="entry name" value="DUF8017"/>
    <property type="match status" value="1"/>
</dbReference>
<sequence>MSWPQNPQQPHQPPQPPQPPQGGAPWGGPEATAVDQPAVAPPNGGAHHQPTVFAQPAVQPPAPAAPNAGAGNPHAQATVFAQPAVQPPGPGGPAGVASPPPPPGGWTAPAPAPAPAPVPPSGGGGGKNKTLLAVVGGVVALAVIGGGAFFLLKGGDDKKDDKQNVAAGGQAKPSGDPAQGRQGQQGQSQQPSGPDASAGAPAAPPAGWQTQTSKEHKLQYDVPGTGEKWKVFPQDTMLAYTDASGKPQISMRDTANFTEGGCASSANPNAVGEAGKGQLATVGTAGGDASLSIQENARNWAGNWGVFAYGGLGNKPKIEVSQAQPWKQNGIDGWTATAKVRVLNRPSPCVPPTAIVKSIVWKLPSGDFSSWIVYADQGVSGALPESRIDEIMKTVRPLKG</sequence>
<dbReference type="RefSeq" id="WP_388627229.1">
    <property type="nucleotide sequence ID" value="NZ_JBIAUT010000004.1"/>
</dbReference>
<feature type="region of interest" description="Disordered" evidence="1">
    <location>
        <begin position="155"/>
        <end position="217"/>
    </location>
</feature>
<evidence type="ECO:0000313" key="4">
    <source>
        <dbReference type="EMBL" id="MFF4217520.1"/>
    </source>
</evidence>
<dbReference type="InterPro" id="IPR058330">
    <property type="entry name" value="DUF8017"/>
</dbReference>
<evidence type="ECO:0000256" key="2">
    <source>
        <dbReference type="SAM" id="Phobius"/>
    </source>
</evidence>
<feature type="compositionally biased region" description="Low complexity" evidence="1">
    <location>
        <begin position="65"/>
        <end position="84"/>
    </location>
</feature>
<evidence type="ECO:0000313" key="5">
    <source>
        <dbReference type="Proteomes" id="UP001602123"/>
    </source>
</evidence>
<reference evidence="4 5" key="1">
    <citation type="submission" date="2024-10" db="EMBL/GenBank/DDBJ databases">
        <title>The Natural Products Discovery Center: Release of the First 8490 Sequenced Strains for Exploring Actinobacteria Biosynthetic Diversity.</title>
        <authorList>
            <person name="Kalkreuter E."/>
            <person name="Kautsar S.A."/>
            <person name="Yang D."/>
            <person name="Bader C.D."/>
            <person name="Teijaro C.N."/>
            <person name="Fluegel L."/>
            <person name="Davis C.M."/>
            <person name="Simpson J.R."/>
            <person name="Lauterbach L."/>
            <person name="Steele A.D."/>
            <person name="Gui C."/>
            <person name="Meng S."/>
            <person name="Li G."/>
            <person name="Viehrig K."/>
            <person name="Ye F."/>
            <person name="Su P."/>
            <person name="Kiefer A.F."/>
            <person name="Nichols A."/>
            <person name="Cepeda A.J."/>
            <person name="Yan W."/>
            <person name="Fan B."/>
            <person name="Jiang Y."/>
            <person name="Adhikari A."/>
            <person name="Zheng C.-J."/>
            <person name="Schuster L."/>
            <person name="Cowan T.M."/>
            <person name="Smanski M.J."/>
            <person name="Chevrette M.G."/>
            <person name="De Carvalho L.P.S."/>
            <person name="Shen B."/>
        </authorList>
    </citation>
    <scope>NUCLEOTIDE SEQUENCE [LARGE SCALE GENOMIC DNA]</scope>
    <source>
        <strain evidence="4 5">NPDC001650</strain>
    </source>
</reference>
<keyword evidence="2" id="KW-1133">Transmembrane helix</keyword>
<feature type="compositionally biased region" description="Low complexity" evidence="1">
    <location>
        <begin position="175"/>
        <end position="207"/>
    </location>
</feature>
<feature type="transmembrane region" description="Helical" evidence="2">
    <location>
        <begin position="131"/>
        <end position="152"/>
    </location>
</feature>
<keyword evidence="2" id="KW-0812">Transmembrane</keyword>
<gene>
    <name evidence="4" type="ORF">ACFYZM_14745</name>
</gene>
<accession>A0ABW6TY70</accession>
<evidence type="ECO:0000256" key="1">
    <source>
        <dbReference type="SAM" id="MobiDB-lite"/>
    </source>
</evidence>
<dbReference type="EMBL" id="JBIAUT010000004">
    <property type="protein sequence ID" value="MFF4217520.1"/>
    <property type="molecule type" value="Genomic_DNA"/>
</dbReference>
<proteinExistence type="predicted"/>
<organism evidence="4 5">
    <name type="scientific">Streptomyces nondiastaticus</name>
    <dbReference type="NCBI Taxonomy" id="3154512"/>
    <lineage>
        <taxon>Bacteria</taxon>
        <taxon>Bacillati</taxon>
        <taxon>Actinomycetota</taxon>
        <taxon>Actinomycetes</taxon>
        <taxon>Kitasatosporales</taxon>
        <taxon>Streptomycetaceae</taxon>
        <taxon>Streptomyces</taxon>
    </lineage>
</organism>
<keyword evidence="5" id="KW-1185">Reference proteome</keyword>
<keyword evidence="2" id="KW-0472">Membrane</keyword>
<feature type="compositionally biased region" description="Pro residues" evidence="1">
    <location>
        <begin position="10"/>
        <end position="22"/>
    </location>
</feature>
<name>A0ABW6TY70_9ACTN</name>